<keyword evidence="2" id="KW-0862">Zinc</keyword>
<keyword evidence="1" id="KW-0479">Metal-binding</keyword>
<dbReference type="RefSeq" id="WP_167368839.1">
    <property type="nucleotide sequence ID" value="NZ_FNKX01000004.1"/>
</dbReference>
<accession>A0A1H1KH11</accession>
<proteinExistence type="predicted"/>
<evidence type="ECO:0000256" key="2">
    <source>
        <dbReference type="ARBA" id="ARBA00022833"/>
    </source>
</evidence>
<dbReference type="Gene3D" id="3.40.140.10">
    <property type="entry name" value="Cytidine Deaminase, domain 2"/>
    <property type="match status" value="1"/>
</dbReference>
<dbReference type="AlphaFoldDB" id="A0A1H1KH11"/>
<dbReference type="InterPro" id="IPR002125">
    <property type="entry name" value="CMP_dCMP_dom"/>
</dbReference>
<dbReference type="EMBL" id="FNKX01000004">
    <property type="protein sequence ID" value="SDR61526.1"/>
    <property type="molecule type" value="Genomic_DNA"/>
</dbReference>
<dbReference type="InterPro" id="IPR016192">
    <property type="entry name" value="APOBEC/CMP_deaminase_Zn-bd"/>
</dbReference>
<keyword evidence="5" id="KW-1185">Reference proteome</keyword>
<dbReference type="GO" id="GO:0016787">
    <property type="term" value="F:hydrolase activity"/>
    <property type="evidence" value="ECO:0007669"/>
    <property type="project" value="InterPro"/>
</dbReference>
<dbReference type="PROSITE" id="PS51747">
    <property type="entry name" value="CYT_DCMP_DEAMINASES_2"/>
    <property type="match status" value="1"/>
</dbReference>
<reference evidence="5" key="1">
    <citation type="submission" date="2016-10" db="EMBL/GenBank/DDBJ databases">
        <authorList>
            <person name="Varghese N."/>
            <person name="Submissions S."/>
        </authorList>
    </citation>
    <scope>NUCLEOTIDE SEQUENCE [LARGE SCALE GENOMIC DNA]</scope>
    <source>
        <strain evidence="5">DUS833</strain>
    </source>
</reference>
<dbReference type="InterPro" id="IPR016193">
    <property type="entry name" value="Cytidine_deaminase-like"/>
</dbReference>
<dbReference type="STRING" id="157910.SAMN05445850_7807"/>
<gene>
    <name evidence="4" type="ORF">SAMN05445850_7807</name>
</gene>
<dbReference type="SUPFAM" id="SSF53927">
    <property type="entry name" value="Cytidine deaminase-like"/>
    <property type="match status" value="1"/>
</dbReference>
<dbReference type="InterPro" id="IPR025853">
    <property type="entry name" value="NH3ase_Bd3614-like"/>
</dbReference>
<evidence type="ECO:0000259" key="3">
    <source>
        <dbReference type="PROSITE" id="PS51747"/>
    </source>
</evidence>
<name>A0A1H1KH11_9BURK</name>
<evidence type="ECO:0000313" key="5">
    <source>
        <dbReference type="Proteomes" id="UP000199365"/>
    </source>
</evidence>
<protein>
    <submittedName>
        <fullName evidence="4">tRNA(Arg) A34 adenosine deaminase TadA</fullName>
    </submittedName>
</protein>
<feature type="domain" description="CMP/dCMP-type deaminase" evidence="3">
    <location>
        <begin position="131"/>
        <end position="241"/>
    </location>
</feature>
<dbReference type="Pfam" id="PF14439">
    <property type="entry name" value="Bd3614-deam"/>
    <property type="match status" value="1"/>
</dbReference>
<evidence type="ECO:0000313" key="4">
    <source>
        <dbReference type="EMBL" id="SDR61526.1"/>
    </source>
</evidence>
<evidence type="ECO:0000256" key="1">
    <source>
        <dbReference type="ARBA" id="ARBA00022723"/>
    </source>
</evidence>
<dbReference type="PROSITE" id="PS00903">
    <property type="entry name" value="CYT_DCMP_DEAMINASES_1"/>
    <property type="match status" value="1"/>
</dbReference>
<sequence>MGRARTVPQNGSKGGAYCETEDDLIPPGMRLLLNSFAPKQIKEILSDQEATTWEKAALGLLADEDKDTTVRFRKIPSVEINGAYVLSGTRKGHNLMPRDVRLLAEELHVAGPNVDISQRTPPAELSAPHTGVHNVHRLYLSAAFSLLLGKGANTGVAALIVSSQGQILAWGKKNGAHPLLHAETSALLMYGKRLPAGARIYSTLKPCKMCRAAIEHFSTENSFLTYYGQDDPTAAAMGRVDGTKYVHMANTTTVGERPIWESNSTGMKKSISFNLNERFDTALARTGTWASLTSLRATDRRTS</sequence>
<dbReference type="GO" id="GO:0008270">
    <property type="term" value="F:zinc ion binding"/>
    <property type="evidence" value="ECO:0007669"/>
    <property type="project" value="InterPro"/>
</dbReference>
<dbReference type="Proteomes" id="UP000199365">
    <property type="component" value="Unassembled WGS sequence"/>
</dbReference>
<organism evidence="4 5">
    <name type="scientific">Paraburkholderia tuberum</name>
    <dbReference type="NCBI Taxonomy" id="157910"/>
    <lineage>
        <taxon>Bacteria</taxon>
        <taxon>Pseudomonadati</taxon>
        <taxon>Pseudomonadota</taxon>
        <taxon>Betaproteobacteria</taxon>
        <taxon>Burkholderiales</taxon>
        <taxon>Burkholderiaceae</taxon>
        <taxon>Paraburkholderia</taxon>
    </lineage>
</organism>